<protein>
    <submittedName>
        <fullName evidence="3">RRM domain-containing protein</fullName>
    </submittedName>
</protein>
<evidence type="ECO:0000313" key="2">
    <source>
        <dbReference type="Proteomes" id="UP000050761"/>
    </source>
</evidence>
<dbReference type="EMBL" id="UZAH01026029">
    <property type="protein sequence ID" value="VDO74501.1"/>
    <property type="molecule type" value="Genomic_DNA"/>
</dbReference>
<dbReference type="OrthoDB" id="5874076at2759"/>
<proteinExistence type="predicted"/>
<evidence type="ECO:0000313" key="3">
    <source>
        <dbReference type="WBParaSite" id="HPBE_0000800801-mRNA-1"/>
    </source>
</evidence>
<accession>A0A183FL95</accession>
<organism evidence="2 3">
    <name type="scientific">Heligmosomoides polygyrus</name>
    <name type="common">Parasitic roundworm</name>
    <dbReference type="NCBI Taxonomy" id="6339"/>
    <lineage>
        <taxon>Eukaryota</taxon>
        <taxon>Metazoa</taxon>
        <taxon>Ecdysozoa</taxon>
        <taxon>Nematoda</taxon>
        <taxon>Chromadorea</taxon>
        <taxon>Rhabditida</taxon>
        <taxon>Rhabditina</taxon>
        <taxon>Rhabditomorpha</taxon>
        <taxon>Strongyloidea</taxon>
        <taxon>Heligmosomidae</taxon>
        <taxon>Heligmosomoides</taxon>
    </lineage>
</organism>
<sequence>MAEELDFYDTVNVRTFGTLENEDGITESVCDAFFSTHRDAEQMTMAIPVNQMMNGSTEVSFIVACLVKAI</sequence>
<dbReference type="Proteomes" id="UP000050761">
    <property type="component" value="Unassembled WGS sequence"/>
</dbReference>
<accession>A0A3P7XJD7</accession>
<gene>
    <name evidence="1" type="ORF">HPBE_LOCUS8009</name>
</gene>
<dbReference type="WBParaSite" id="HPBE_0000800801-mRNA-1">
    <property type="protein sequence ID" value="HPBE_0000800801-mRNA-1"/>
    <property type="gene ID" value="HPBE_0000800801"/>
</dbReference>
<dbReference type="AlphaFoldDB" id="A0A183FL95"/>
<evidence type="ECO:0000313" key="1">
    <source>
        <dbReference type="EMBL" id="VDO74501.1"/>
    </source>
</evidence>
<name>A0A183FL95_HELPZ</name>
<keyword evidence="2" id="KW-1185">Reference proteome</keyword>
<reference evidence="1 2" key="1">
    <citation type="submission" date="2018-11" db="EMBL/GenBank/DDBJ databases">
        <authorList>
            <consortium name="Pathogen Informatics"/>
        </authorList>
    </citation>
    <scope>NUCLEOTIDE SEQUENCE [LARGE SCALE GENOMIC DNA]</scope>
</reference>
<reference evidence="3" key="2">
    <citation type="submission" date="2019-09" db="UniProtKB">
        <authorList>
            <consortium name="WormBaseParasite"/>
        </authorList>
    </citation>
    <scope>IDENTIFICATION</scope>
</reference>